<dbReference type="GO" id="GO:0016491">
    <property type="term" value="F:oxidoreductase activity"/>
    <property type="evidence" value="ECO:0007669"/>
    <property type="project" value="UniProtKB-KW"/>
</dbReference>
<dbReference type="SUPFAM" id="SSF51430">
    <property type="entry name" value="NAD(P)-linked oxidoreductase"/>
    <property type="match status" value="1"/>
</dbReference>
<dbReference type="CDD" id="cd19143">
    <property type="entry name" value="AKR_AKR6C1_2"/>
    <property type="match status" value="1"/>
</dbReference>
<dbReference type="AlphaFoldDB" id="A0A6C0GFG6"/>
<dbReference type="PRINTS" id="PR01577">
    <property type="entry name" value="KCNABCHANNEL"/>
</dbReference>
<sequence>MEYRSLGKSGLQVSALSLGSWLTFGKQITDEVAGQLMEIAYEAGVNFFDNAEIYANGQSEVVMGNLLKEKNWDRSSYIVSSKLFFGSSQAKPNQKGLSRKHIMEGCHAALKRLQLDYVDLLFCHRPDKNTPIEETVWAMNHLIAQGKVLYWGTSEWSASELMEAYLVAEKYHLIGPTMEQPQYNMLVRDKMEKEYLHLFKHYGLGTSIWSPLASGLLSGKYNQRMPTDTRMNTDGLEWLKERTLQEQWIEKTCRLTELAAKTGVSMPVFALAWCLKNPNVSTVILGASKTAQLQENLQAIEAVKQLTEQVLEEVEQILQNKPEQPQF</sequence>
<dbReference type="RefSeq" id="WP_162442761.1">
    <property type="nucleotide sequence ID" value="NZ_CP048222.1"/>
</dbReference>
<proteinExistence type="inferred from homology"/>
<protein>
    <submittedName>
        <fullName evidence="5">Aldo/keto reductase</fullName>
    </submittedName>
</protein>
<dbReference type="Pfam" id="PF00248">
    <property type="entry name" value="Aldo_ket_red"/>
    <property type="match status" value="1"/>
</dbReference>
<dbReference type="PANTHER" id="PTHR43150:SF2">
    <property type="entry name" value="HYPERKINETIC, ISOFORM M"/>
    <property type="match status" value="1"/>
</dbReference>
<evidence type="ECO:0000259" key="4">
    <source>
        <dbReference type="Pfam" id="PF00248"/>
    </source>
</evidence>
<comment type="similarity">
    <text evidence="1">Belongs to the shaker potassium channel beta subunit family.</text>
</comment>
<evidence type="ECO:0000256" key="2">
    <source>
        <dbReference type="ARBA" id="ARBA00022857"/>
    </source>
</evidence>
<evidence type="ECO:0000313" key="5">
    <source>
        <dbReference type="EMBL" id="QHT66708.1"/>
    </source>
</evidence>
<dbReference type="InterPro" id="IPR023210">
    <property type="entry name" value="NADP_OxRdtase_dom"/>
</dbReference>
<keyword evidence="2" id="KW-0521">NADP</keyword>
<keyword evidence="6" id="KW-1185">Reference proteome</keyword>
<dbReference type="Gene3D" id="3.20.20.100">
    <property type="entry name" value="NADP-dependent oxidoreductase domain"/>
    <property type="match status" value="1"/>
</dbReference>
<dbReference type="PANTHER" id="PTHR43150">
    <property type="entry name" value="HYPERKINETIC, ISOFORM M"/>
    <property type="match status" value="1"/>
</dbReference>
<gene>
    <name evidence="5" type="ORF">GXP67_08570</name>
</gene>
<evidence type="ECO:0000313" key="6">
    <source>
        <dbReference type="Proteomes" id="UP000480178"/>
    </source>
</evidence>
<dbReference type="EMBL" id="CP048222">
    <property type="protein sequence ID" value="QHT66708.1"/>
    <property type="molecule type" value="Genomic_DNA"/>
</dbReference>
<dbReference type="Proteomes" id="UP000480178">
    <property type="component" value="Chromosome"/>
</dbReference>
<dbReference type="InterPro" id="IPR036812">
    <property type="entry name" value="NAD(P)_OxRdtase_dom_sf"/>
</dbReference>
<accession>A0A6C0GFG6</accession>
<evidence type="ECO:0000256" key="1">
    <source>
        <dbReference type="ARBA" id="ARBA00006515"/>
    </source>
</evidence>
<name>A0A6C0GFG6_9BACT</name>
<feature type="domain" description="NADP-dependent oxidoreductase" evidence="4">
    <location>
        <begin position="16"/>
        <end position="318"/>
    </location>
</feature>
<dbReference type="KEGG" id="rhoz:GXP67_08570"/>
<reference evidence="5 6" key="1">
    <citation type="submission" date="2020-01" db="EMBL/GenBank/DDBJ databases">
        <authorList>
            <person name="Kim M.K."/>
        </authorList>
    </citation>
    <scope>NUCLEOTIDE SEQUENCE [LARGE SCALE GENOMIC DNA]</scope>
    <source>
        <strain evidence="5 6">172606-1</strain>
    </source>
</reference>
<dbReference type="InterPro" id="IPR005399">
    <property type="entry name" value="K_chnl_volt-dep_bsu_KCNAB-rel"/>
</dbReference>
<organism evidence="5 6">
    <name type="scientific">Rhodocytophaga rosea</name>
    <dbReference type="NCBI Taxonomy" id="2704465"/>
    <lineage>
        <taxon>Bacteria</taxon>
        <taxon>Pseudomonadati</taxon>
        <taxon>Bacteroidota</taxon>
        <taxon>Cytophagia</taxon>
        <taxon>Cytophagales</taxon>
        <taxon>Rhodocytophagaceae</taxon>
        <taxon>Rhodocytophaga</taxon>
    </lineage>
</organism>
<evidence type="ECO:0000256" key="3">
    <source>
        <dbReference type="ARBA" id="ARBA00023002"/>
    </source>
</evidence>
<keyword evidence="3" id="KW-0560">Oxidoreductase</keyword>